<sequence>MNKIDEKDKMVQYLKKDNHLKVNEYVQGYLSAKEIADEINVKRHIFYNAMNMVDSSMSEKRKANRDKILRSVVEQIEECIPYEYMEFDHEKYYGRYTSFKDKSVSIQKKKITNSMIDAKCYPDDFLFISLKTLKAWYRNYLMSIVILEGEVPISRAAKAYKMTPANAYKLRDYMKANHNRILSAPNKPVSDKQESVFLRNVEIYHKYIQDHKISDLANEYNINKKYLKRIVESLKNVDLELNSTEK</sequence>
<dbReference type="EMBL" id="CP041881">
    <property type="protein sequence ID" value="QDR65990.1"/>
    <property type="molecule type" value="Genomic_DNA"/>
</dbReference>
<organism evidence="1">
    <name type="scientific">Mammaliicoccus sciuri</name>
    <name type="common">Staphylococcus sciuri</name>
    <dbReference type="NCBI Taxonomy" id="1296"/>
    <lineage>
        <taxon>Bacteria</taxon>
        <taxon>Bacillati</taxon>
        <taxon>Bacillota</taxon>
        <taxon>Bacilli</taxon>
        <taxon>Bacillales</taxon>
        <taxon>Staphylococcaceae</taxon>
        <taxon>Mammaliicoccus</taxon>
    </lineage>
</organism>
<gene>
    <name evidence="1" type="ORF">FPV13_13885</name>
</gene>
<keyword evidence="1" id="KW-0614">Plasmid</keyword>
<protein>
    <recommendedName>
        <fullName evidence="2">Mor transcription activator domain-containing protein</fullName>
    </recommendedName>
</protein>
<reference evidence="1" key="1">
    <citation type="submission" date="2019-07" db="EMBL/GenBank/DDBJ databases">
        <title>Draft Genome Sequence of Megaplasmid-Bearing Staphylococcus scuiri strain B9-58B Isolated from Retail Pork.</title>
        <authorList>
            <person name="Neyaz L."/>
            <person name="Karki A.B."/>
            <person name="Fakhr M.K."/>
        </authorList>
    </citation>
    <scope>NUCLEOTIDE SEQUENCE</scope>
    <source>
        <strain evidence="1">B9-58B</strain>
        <plasmid evidence="1">pSSLNP162</plasmid>
    </source>
</reference>
<dbReference type="RefSeq" id="WP_152292069.1">
    <property type="nucleotide sequence ID" value="NZ_CP041881.1"/>
</dbReference>
<proteinExistence type="predicted"/>
<geneLocation type="plasmid" evidence="1">
    <name>pSSLNP162</name>
</geneLocation>
<accession>A0A517CLV3</accession>
<evidence type="ECO:0008006" key="2">
    <source>
        <dbReference type="Google" id="ProtNLM"/>
    </source>
</evidence>
<evidence type="ECO:0000313" key="1">
    <source>
        <dbReference type="EMBL" id="QDR65990.1"/>
    </source>
</evidence>
<name>A0A517CLV3_MAMSC</name>
<dbReference type="AlphaFoldDB" id="A0A517CLV3"/>